<dbReference type="RefSeq" id="WP_010311291.1">
    <property type="nucleotide sequence ID" value="NZ_CP061007.1"/>
</dbReference>
<gene>
    <name evidence="6" type="ORF">A8926_4101</name>
</gene>
<evidence type="ECO:0000256" key="1">
    <source>
        <dbReference type="ARBA" id="ARBA00023015"/>
    </source>
</evidence>
<evidence type="ECO:0000313" key="6">
    <source>
        <dbReference type="EMBL" id="PKW16284.1"/>
    </source>
</evidence>
<keyword evidence="1" id="KW-0805">Transcription regulation</keyword>
<protein>
    <submittedName>
        <fullName evidence="6">IclR family transcriptional regulator</fullName>
    </submittedName>
</protein>
<dbReference type="Proteomes" id="UP000233786">
    <property type="component" value="Unassembled WGS sequence"/>
</dbReference>
<dbReference type="InterPro" id="IPR005471">
    <property type="entry name" value="Tscrpt_reg_IclR_N"/>
</dbReference>
<dbReference type="GO" id="GO:0003700">
    <property type="term" value="F:DNA-binding transcription factor activity"/>
    <property type="evidence" value="ECO:0007669"/>
    <property type="project" value="TreeGrafter"/>
</dbReference>
<dbReference type="Pfam" id="PF01614">
    <property type="entry name" value="IclR_C"/>
    <property type="match status" value="1"/>
</dbReference>
<reference evidence="6" key="1">
    <citation type="submission" date="2017-12" db="EMBL/GenBank/DDBJ databases">
        <title>Sequencing the genomes of 1000 Actinobacteria strains.</title>
        <authorList>
            <person name="Klenk H.-P."/>
        </authorList>
    </citation>
    <scope>NUCLEOTIDE SEQUENCE [LARGE SCALE GENOMIC DNA]</scope>
    <source>
        <strain evidence="6">DSM 44228</strain>
    </source>
</reference>
<dbReference type="SMART" id="SM00346">
    <property type="entry name" value="HTH_ICLR"/>
    <property type="match status" value="1"/>
</dbReference>
<evidence type="ECO:0000256" key="2">
    <source>
        <dbReference type="ARBA" id="ARBA00023125"/>
    </source>
</evidence>
<feature type="domain" description="HTH iclR-type" evidence="4">
    <location>
        <begin position="12"/>
        <end position="71"/>
    </location>
</feature>
<dbReference type="InterPro" id="IPR036390">
    <property type="entry name" value="WH_DNA-bd_sf"/>
</dbReference>
<evidence type="ECO:0000259" key="5">
    <source>
        <dbReference type="PROSITE" id="PS51078"/>
    </source>
</evidence>
<dbReference type="PROSITE" id="PS51077">
    <property type="entry name" value="HTH_ICLR"/>
    <property type="match status" value="1"/>
</dbReference>
<dbReference type="Gene3D" id="1.10.10.10">
    <property type="entry name" value="Winged helix-like DNA-binding domain superfamily/Winged helix DNA-binding domain"/>
    <property type="match status" value="1"/>
</dbReference>
<dbReference type="OrthoDB" id="5112988at2"/>
<dbReference type="SUPFAM" id="SSF55781">
    <property type="entry name" value="GAF domain-like"/>
    <property type="match status" value="1"/>
</dbReference>
<dbReference type="GO" id="GO:0003677">
    <property type="term" value="F:DNA binding"/>
    <property type="evidence" value="ECO:0007669"/>
    <property type="project" value="UniProtKB-KW"/>
</dbReference>
<feature type="domain" description="IclR-ED" evidence="5">
    <location>
        <begin position="72"/>
        <end position="251"/>
    </location>
</feature>
<dbReference type="AlphaFoldDB" id="A0A2N3Y033"/>
<name>A0A2N3Y033_SACSN</name>
<dbReference type="InterPro" id="IPR050707">
    <property type="entry name" value="HTH_MetabolicPath_Reg"/>
</dbReference>
<evidence type="ECO:0000313" key="7">
    <source>
        <dbReference type="Proteomes" id="UP000233786"/>
    </source>
</evidence>
<proteinExistence type="predicted"/>
<dbReference type="PANTHER" id="PTHR30136:SF35">
    <property type="entry name" value="HTH-TYPE TRANSCRIPTIONAL REGULATOR RV1719"/>
    <property type="match status" value="1"/>
</dbReference>
<organism evidence="6 7">
    <name type="scientific">Saccharopolyspora spinosa</name>
    <dbReference type="NCBI Taxonomy" id="60894"/>
    <lineage>
        <taxon>Bacteria</taxon>
        <taxon>Bacillati</taxon>
        <taxon>Actinomycetota</taxon>
        <taxon>Actinomycetes</taxon>
        <taxon>Pseudonocardiales</taxon>
        <taxon>Pseudonocardiaceae</taxon>
        <taxon>Saccharopolyspora</taxon>
    </lineage>
</organism>
<dbReference type="InterPro" id="IPR014757">
    <property type="entry name" value="Tscrpt_reg_IclR_C"/>
</dbReference>
<dbReference type="PROSITE" id="PS51078">
    <property type="entry name" value="ICLR_ED"/>
    <property type="match status" value="1"/>
</dbReference>
<evidence type="ECO:0000256" key="3">
    <source>
        <dbReference type="ARBA" id="ARBA00023163"/>
    </source>
</evidence>
<dbReference type="PANTHER" id="PTHR30136">
    <property type="entry name" value="HELIX-TURN-HELIX TRANSCRIPTIONAL REGULATOR, ICLR FAMILY"/>
    <property type="match status" value="1"/>
</dbReference>
<dbReference type="InterPro" id="IPR029016">
    <property type="entry name" value="GAF-like_dom_sf"/>
</dbReference>
<dbReference type="GO" id="GO:0045892">
    <property type="term" value="P:negative regulation of DNA-templated transcription"/>
    <property type="evidence" value="ECO:0007669"/>
    <property type="project" value="TreeGrafter"/>
</dbReference>
<keyword evidence="3" id="KW-0804">Transcription</keyword>
<comment type="caution">
    <text evidence="6">The sequence shown here is derived from an EMBL/GenBank/DDBJ whole genome shotgun (WGS) entry which is preliminary data.</text>
</comment>
<sequence>MDSSRGANGQGVRSVTRALSLLSAVARGPKTLTALAGHSGVSLSTASRLLGTLKATGYVSQDTDGAYIPGPELTAMISATDMWAGIRSIAVDTVRDLHARADETSAFFVRAGDDRLCIESAESSKLVRRVCLPGERGPVYLGAAGKALLAFNNAENQPVGLPAGTDGFAVSGGEHRTLDALRAECAEVRARGYAYSARESTNESWSVAAPVYRQRTLVGVLSVVVPLTRYDDDYVQRLIQLTCEVATERSG</sequence>
<dbReference type="Gene3D" id="3.30.450.40">
    <property type="match status" value="1"/>
</dbReference>
<keyword evidence="2" id="KW-0238">DNA-binding</keyword>
<keyword evidence="7" id="KW-1185">Reference proteome</keyword>
<dbReference type="Pfam" id="PF09339">
    <property type="entry name" value="HTH_IclR"/>
    <property type="match status" value="1"/>
</dbReference>
<dbReference type="InterPro" id="IPR036388">
    <property type="entry name" value="WH-like_DNA-bd_sf"/>
</dbReference>
<dbReference type="EMBL" id="PJNB01000001">
    <property type="protein sequence ID" value="PKW16284.1"/>
    <property type="molecule type" value="Genomic_DNA"/>
</dbReference>
<accession>A0A2N3Y033</accession>
<evidence type="ECO:0000259" key="4">
    <source>
        <dbReference type="PROSITE" id="PS51077"/>
    </source>
</evidence>
<dbReference type="STRING" id="994479.GCA_000194155_05432"/>
<dbReference type="SUPFAM" id="SSF46785">
    <property type="entry name" value="Winged helix' DNA-binding domain"/>
    <property type="match status" value="1"/>
</dbReference>